<evidence type="ECO:0000313" key="3">
    <source>
        <dbReference type="Proteomes" id="UP000002668"/>
    </source>
</evidence>
<dbReference type="HOGENOM" id="CLU_834379_0_0_1"/>
<dbReference type="VEuPathDB" id="FungiDB:LEMA_P117790.1"/>
<dbReference type="AlphaFoldDB" id="E4ZTC0"/>
<accession>E4ZTC0</accession>
<evidence type="ECO:0000256" key="1">
    <source>
        <dbReference type="SAM" id="MobiDB-lite"/>
    </source>
</evidence>
<sequence length="333" mass="37132">MFLLVSLVQPRRPRKYRLASGLAGAESSDESARGGLVHGTQSRRITKPTGATSSLKTSSRPSPTCTLKSPQPFLSRSEAAFPQLLDRKALSQSQTSVVDGRNTDAYMYAMEMLAYLWVPLYATSGLHFSSAYGIWRTMVPHGHPRRTTWARTVGPASQHKCHDAGLNGTLLARYMPASGWLPIKKDASLRISTLHRRKGMNRAPEGSSVPGRHYESRNSGFMRLTHTQHGRYDFVQLITQPGPILWSTCRVTAYFCRFSTSFAQRVAIATIHGCCMPGADEQEHFNRNVRCVLFTSDYTRSSLQYYMYEAVEASSVMAKSRFFSKSDGALVTK</sequence>
<dbReference type="EMBL" id="FP929125">
    <property type="protein sequence ID" value="CBX94776.1"/>
    <property type="molecule type" value="Genomic_DNA"/>
</dbReference>
<proteinExistence type="predicted"/>
<dbReference type="InParanoid" id="E4ZTC0"/>
<feature type="region of interest" description="Disordered" evidence="1">
    <location>
        <begin position="21"/>
        <end position="69"/>
    </location>
</feature>
<protein>
    <submittedName>
        <fullName evidence="2">Predicted protein</fullName>
    </submittedName>
</protein>
<dbReference type="Proteomes" id="UP000002668">
    <property type="component" value="Genome"/>
</dbReference>
<reference evidence="3" key="1">
    <citation type="journal article" date="2011" name="Nat. Commun.">
        <title>Effector diversification within compartments of the Leptosphaeria maculans genome affected by Repeat-Induced Point mutations.</title>
        <authorList>
            <person name="Rouxel T."/>
            <person name="Grandaubert J."/>
            <person name="Hane J.K."/>
            <person name="Hoede C."/>
            <person name="van de Wouw A.P."/>
            <person name="Couloux A."/>
            <person name="Dominguez V."/>
            <person name="Anthouard V."/>
            <person name="Bally P."/>
            <person name="Bourras S."/>
            <person name="Cozijnsen A.J."/>
            <person name="Ciuffetti L.M."/>
            <person name="Degrave A."/>
            <person name="Dilmaghani A."/>
            <person name="Duret L."/>
            <person name="Fudal I."/>
            <person name="Goodwin S.B."/>
            <person name="Gout L."/>
            <person name="Glaser N."/>
            <person name="Linglin J."/>
            <person name="Kema G.H.J."/>
            <person name="Lapalu N."/>
            <person name="Lawrence C.B."/>
            <person name="May K."/>
            <person name="Meyer M."/>
            <person name="Ollivier B."/>
            <person name="Poulain J."/>
            <person name="Schoch C.L."/>
            <person name="Simon A."/>
            <person name="Spatafora J.W."/>
            <person name="Stachowiak A."/>
            <person name="Turgeon B.G."/>
            <person name="Tyler B.M."/>
            <person name="Vincent D."/>
            <person name="Weissenbach J."/>
            <person name="Amselem J."/>
            <person name="Quesneville H."/>
            <person name="Oliver R.P."/>
            <person name="Wincker P."/>
            <person name="Balesdent M.-H."/>
            <person name="Howlett B.J."/>
        </authorList>
    </citation>
    <scope>NUCLEOTIDE SEQUENCE [LARGE SCALE GENOMIC DNA]</scope>
    <source>
        <strain evidence="3">JN3 / isolate v23.1.3 / race Av1-4-5-6-7-8</strain>
    </source>
</reference>
<keyword evidence="3" id="KW-1185">Reference proteome</keyword>
<name>E4ZTC0_LEPMJ</name>
<dbReference type="OrthoDB" id="10655319at2759"/>
<organism evidence="3">
    <name type="scientific">Leptosphaeria maculans (strain JN3 / isolate v23.1.3 / race Av1-4-5-6-7-8)</name>
    <name type="common">Blackleg fungus</name>
    <name type="synonym">Phoma lingam</name>
    <dbReference type="NCBI Taxonomy" id="985895"/>
    <lineage>
        <taxon>Eukaryota</taxon>
        <taxon>Fungi</taxon>
        <taxon>Dikarya</taxon>
        <taxon>Ascomycota</taxon>
        <taxon>Pezizomycotina</taxon>
        <taxon>Dothideomycetes</taxon>
        <taxon>Pleosporomycetidae</taxon>
        <taxon>Pleosporales</taxon>
        <taxon>Pleosporineae</taxon>
        <taxon>Leptosphaeriaceae</taxon>
        <taxon>Plenodomus</taxon>
        <taxon>Plenodomus lingam/Leptosphaeria maculans species complex</taxon>
    </lineage>
</organism>
<gene>
    <name evidence="2" type="ORF">LEMA_P117790.1</name>
</gene>
<evidence type="ECO:0000313" key="2">
    <source>
        <dbReference type="EMBL" id="CBX94776.1"/>
    </source>
</evidence>
<feature type="compositionally biased region" description="Polar residues" evidence="1">
    <location>
        <begin position="39"/>
        <end position="69"/>
    </location>
</feature>